<dbReference type="Proteomes" id="UP000239187">
    <property type="component" value="Chromosome"/>
</dbReference>
<proteinExistence type="predicted"/>
<name>A0A2L0UD74_9MICC</name>
<accession>A0A2L0UD74</accession>
<dbReference type="AlphaFoldDB" id="A0A2L0UD74"/>
<evidence type="ECO:0000313" key="2">
    <source>
        <dbReference type="Proteomes" id="UP000239187"/>
    </source>
</evidence>
<evidence type="ECO:0000313" key="1">
    <source>
        <dbReference type="EMBL" id="AUZ87233.1"/>
    </source>
</evidence>
<dbReference type="EMBL" id="CP024915">
    <property type="protein sequence ID" value="AUZ87233.1"/>
    <property type="molecule type" value="Genomic_DNA"/>
</dbReference>
<dbReference type="Gene3D" id="1.20.1090.10">
    <property type="entry name" value="Dehydroquinate synthase-like - alpha domain"/>
    <property type="match status" value="1"/>
</dbReference>
<gene>
    <name evidence="1" type="ORF">CVO76_05975</name>
</gene>
<sequence length="70" mass="7971">DRHRAILESLGLPVTYRRDRWASLLDGMRRDKKSRGDLLRFVVLDGIGRPGMLEVPDTSLLFAAYQEIAS</sequence>
<feature type="non-terminal residue" evidence="1">
    <location>
        <position position="1"/>
    </location>
</feature>
<organism evidence="1 2">
    <name type="scientific">Arthrobacter agilis</name>
    <dbReference type="NCBI Taxonomy" id="37921"/>
    <lineage>
        <taxon>Bacteria</taxon>
        <taxon>Bacillati</taxon>
        <taxon>Actinomycetota</taxon>
        <taxon>Actinomycetes</taxon>
        <taxon>Micrococcales</taxon>
        <taxon>Micrococcaceae</taxon>
        <taxon>Arthrobacter</taxon>
    </lineage>
</organism>
<dbReference type="SUPFAM" id="SSF56796">
    <property type="entry name" value="Dehydroquinate synthase-like"/>
    <property type="match status" value="1"/>
</dbReference>
<protein>
    <submittedName>
        <fullName evidence="1">3-dehydroquinate synthase</fullName>
    </submittedName>
</protein>
<reference evidence="1 2" key="1">
    <citation type="submission" date="2017-11" db="EMBL/GenBank/DDBJ databases">
        <title>Draft genome of Arthrobacter agilis strain UMCV2, a plant growth-promoting rhizobacterium and biocontrol capacity of phytopathogenic fungi.</title>
        <authorList>
            <person name="Martinez-Camara R."/>
            <person name="Santoyo G."/>
            <person name="Moreno-Hagelsieb G."/>
            <person name="Valencia-Cantero E."/>
        </authorList>
    </citation>
    <scope>NUCLEOTIDE SEQUENCE [LARGE SCALE GENOMIC DNA]</scope>
    <source>
        <strain evidence="1 2">UMCV2</strain>
    </source>
</reference>